<sequence>MRRAILAVLATAVGLVLLLSFKPHEVTSPAARPAAVTEGTDSGPGDPHPRTDDDDDGGEGNGDDDGDEDGDRFGRGFPAPPGSRGTQPQGTQSQETRSQGTRGSWTGAGATAGATSGEKTVTGDSADTRWGPVQVEIVISGGKMAGIRVLVAPQNNHRDIAINNEALPILDEEALSAGSAQIDVVSGATYTSDGYIRSLQSALDKAGL</sequence>
<dbReference type="InterPro" id="IPR007329">
    <property type="entry name" value="FMN-bd"/>
</dbReference>
<dbReference type="EMBL" id="VYTZ01000002">
    <property type="protein sequence ID" value="KAA9380479.1"/>
    <property type="molecule type" value="Genomic_DNA"/>
</dbReference>
<comment type="caution">
    <text evidence="3">The sequence shown here is derived from an EMBL/GenBank/DDBJ whole genome shotgun (WGS) entry which is preliminary data.</text>
</comment>
<evidence type="ECO:0000259" key="2">
    <source>
        <dbReference type="SMART" id="SM00900"/>
    </source>
</evidence>
<evidence type="ECO:0000313" key="4">
    <source>
        <dbReference type="Proteomes" id="UP000327011"/>
    </source>
</evidence>
<dbReference type="GO" id="GO:0016020">
    <property type="term" value="C:membrane"/>
    <property type="evidence" value="ECO:0007669"/>
    <property type="project" value="InterPro"/>
</dbReference>
<evidence type="ECO:0000256" key="1">
    <source>
        <dbReference type="SAM" id="MobiDB-lite"/>
    </source>
</evidence>
<feature type="compositionally biased region" description="Low complexity" evidence="1">
    <location>
        <begin position="100"/>
        <end position="117"/>
    </location>
</feature>
<feature type="domain" description="FMN-binding" evidence="2">
    <location>
        <begin position="128"/>
        <end position="206"/>
    </location>
</feature>
<keyword evidence="4" id="KW-1185">Reference proteome</keyword>
<gene>
    <name evidence="3" type="ORF">F5972_04815</name>
</gene>
<dbReference type="Proteomes" id="UP000327011">
    <property type="component" value="Unassembled WGS sequence"/>
</dbReference>
<dbReference type="SMART" id="SM00900">
    <property type="entry name" value="FMN_bind"/>
    <property type="match status" value="1"/>
</dbReference>
<dbReference type="RefSeq" id="WP_150931514.1">
    <property type="nucleotide sequence ID" value="NZ_VYTZ01000002.1"/>
</dbReference>
<evidence type="ECO:0000313" key="3">
    <source>
        <dbReference type="EMBL" id="KAA9380479.1"/>
    </source>
</evidence>
<dbReference type="Pfam" id="PF04205">
    <property type="entry name" value="FMN_bind"/>
    <property type="match status" value="1"/>
</dbReference>
<organism evidence="3 4">
    <name type="scientific">Microbispora cellulosiformans</name>
    <dbReference type="NCBI Taxonomy" id="2614688"/>
    <lineage>
        <taxon>Bacteria</taxon>
        <taxon>Bacillati</taxon>
        <taxon>Actinomycetota</taxon>
        <taxon>Actinomycetes</taxon>
        <taxon>Streptosporangiales</taxon>
        <taxon>Streptosporangiaceae</taxon>
        <taxon>Microbispora</taxon>
    </lineage>
</organism>
<feature type="compositionally biased region" description="Acidic residues" evidence="1">
    <location>
        <begin position="52"/>
        <end position="70"/>
    </location>
</feature>
<feature type="compositionally biased region" description="Polar residues" evidence="1">
    <location>
        <begin position="84"/>
        <end position="99"/>
    </location>
</feature>
<proteinExistence type="predicted"/>
<dbReference type="Gene3D" id="3.90.1010.20">
    <property type="match status" value="1"/>
</dbReference>
<name>A0A5J5K7W6_9ACTN</name>
<dbReference type="AlphaFoldDB" id="A0A5J5K7W6"/>
<feature type="region of interest" description="Disordered" evidence="1">
    <location>
        <begin position="28"/>
        <end position="127"/>
    </location>
</feature>
<dbReference type="GO" id="GO:0010181">
    <property type="term" value="F:FMN binding"/>
    <property type="evidence" value="ECO:0007669"/>
    <property type="project" value="InterPro"/>
</dbReference>
<accession>A0A5J5K7W6</accession>
<reference evidence="3 4" key="1">
    <citation type="submission" date="2019-09" db="EMBL/GenBank/DDBJ databases">
        <title>Screening of Novel Bioactive Compounds from Soil-Associated.</title>
        <authorList>
            <person name="Gong X."/>
        </authorList>
    </citation>
    <scope>NUCLEOTIDE SEQUENCE [LARGE SCALE GENOMIC DNA]</scope>
    <source>
        <strain evidence="3 4">Gxj-6</strain>
    </source>
</reference>
<protein>
    <submittedName>
        <fullName evidence="3">FMN-binding protein</fullName>
    </submittedName>
</protein>